<evidence type="ECO:0008006" key="4">
    <source>
        <dbReference type="Google" id="ProtNLM"/>
    </source>
</evidence>
<feature type="chain" id="PRO_5034119627" description="P15-like protein" evidence="1">
    <location>
        <begin position="17"/>
        <end position="181"/>
    </location>
</feature>
<dbReference type="PANTHER" id="PTHR40787">
    <property type="entry name" value="SECRETED PROTEIN"/>
    <property type="match status" value="1"/>
</dbReference>
<accession>A0A8H4V8K1</accession>
<evidence type="ECO:0000313" key="3">
    <source>
        <dbReference type="Proteomes" id="UP000557566"/>
    </source>
</evidence>
<comment type="caution">
    <text evidence="2">The sequence shown here is derived from an EMBL/GenBank/DDBJ whole genome shotgun (WGS) entry which is preliminary data.</text>
</comment>
<dbReference type="EMBL" id="JAAVMX010000003">
    <property type="protein sequence ID" value="KAF4511716.1"/>
    <property type="molecule type" value="Genomic_DNA"/>
</dbReference>
<dbReference type="Proteomes" id="UP000557566">
    <property type="component" value="Unassembled WGS sequence"/>
</dbReference>
<dbReference type="Pfam" id="PF09056">
    <property type="entry name" value="Phospholip_A2_3"/>
    <property type="match status" value="1"/>
</dbReference>
<dbReference type="GO" id="GO:0006644">
    <property type="term" value="P:phospholipid metabolic process"/>
    <property type="evidence" value="ECO:0007669"/>
    <property type="project" value="InterPro"/>
</dbReference>
<evidence type="ECO:0000313" key="2">
    <source>
        <dbReference type="EMBL" id="KAF4511716.1"/>
    </source>
</evidence>
<name>A0A8H4V8K1_9HYPO</name>
<dbReference type="OrthoDB" id="5120271at2759"/>
<sequence>MKIAAVFLALASAALAASSAVVPRQAQDLRAVTDRLSFVLTLPDFTAQRNRRDPPSLDWDSDGCTAAADNPFDFPFLPGCQRHDFGYRNFRKQRRFDQGNKDRIDKQFKNDLYFQCGQVPAESACQRLADIYYLAVRRFGGPVDSKRDTLASEAYAEAVKAYDEGVAKAQEEGLLPVLNPT</sequence>
<dbReference type="SUPFAM" id="SSF48619">
    <property type="entry name" value="Phospholipase A2, PLA2"/>
    <property type="match status" value="1"/>
</dbReference>
<dbReference type="Gene3D" id="1.20.90.10">
    <property type="entry name" value="Phospholipase A2 domain"/>
    <property type="match status" value="1"/>
</dbReference>
<dbReference type="GO" id="GO:0050482">
    <property type="term" value="P:arachidonate secretion"/>
    <property type="evidence" value="ECO:0007669"/>
    <property type="project" value="InterPro"/>
</dbReference>
<proteinExistence type="predicted"/>
<dbReference type="InterPro" id="IPR036444">
    <property type="entry name" value="PLipase_A2_dom_sf"/>
</dbReference>
<keyword evidence="1" id="KW-0732">Signal</keyword>
<protein>
    <recommendedName>
        <fullName evidence="4">P15-like protein</fullName>
    </recommendedName>
</protein>
<gene>
    <name evidence="2" type="ORF">G6O67_003488</name>
</gene>
<evidence type="ECO:0000256" key="1">
    <source>
        <dbReference type="SAM" id="SignalP"/>
    </source>
</evidence>
<reference evidence="2 3" key="1">
    <citation type="journal article" date="2020" name="Genome Biol. Evol.">
        <title>A new high-quality draft genome assembly of the Chinese cordyceps Ophiocordyceps sinensis.</title>
        <authorList>
            <person name="Shu R."/>
            <person name="Zhang J."/>
            <person name="Meng Q."/>
            <person name="Zhang H."/>
            <person name="Zhou G."/>
            <person name="Li M."/>
            <person name="Wu P."/>
            <person name="Zhao Y."/>
            <person name="Chen C."/>
            <person name="Qin Q."/>
        </authorList>
    </citation>
    <scope>NUCLEOTIDE SEQUENCE [LARGE SCALE GENOMIC DNA]</scope>
    <source>
        <strain evidence="2 3">IOZ07</strain>
    </source>
</reference>
<organism evidence="2 3">
    <name type="scientific">Ophiocordyceps sinensis</name>
    <dbReference type="NCBI Taxonomy" id="72228"/>
    <lineage>
        <taxon>Eukaryota</taxon>
        <taxon>Fungi</taxon>
        <taxon>Dikarya</taxon>
        <taxon>Ascomycota</taxon>
        <taxon>Pezizomycotina</taxon>
        <taxon>Sordariomycetes</taxon>
        <taxon>Hypocreomycetidae</taxon>
        <taxon>Hypocreales</taxon>
        <taxon>Ophiocordycipitaceae</taxon>
        <taxon>Ophiocordyceps</taxon>
    </lineage>
</organism>
<keyword evidence="3" id="KW-1185">Reference proteome</keyword>
<dbReference type="GO" id="GO:0004623">
    <property type="term" value="F:phospholipase A2 activity"/>
    <property type="evidence" value="ECO:0007669"/>
    <property type="project" value="InterPro"/>
</dbReference>
<dbReference type="InterPro" id="IPR015141">
    <property type="entry name" value="PLipase_A2_prok/fun"/>
</dbReference>
<dbReference type="PANTHER" id="PTHR40787:SF3">
    <property type="entry name" value="PROTEIN TRANSPORT PROTEIN SEC39"/>
    <property type="match status" value="1"/>
</dbReference>
<feature type="signal peptide" evidence="1">
    <location>
        <begin position="1"/>
        <end position="16"/>
    </location>
</feature>
<dbReference type="AlphaFoldDB" id="A0A8H4V8K1"/>